<dbReference type="KEGG" id="aht:ANTHELSMS3_03334"/>
<dbReference type="OrthoDB" id="214150at2"/>
<gene>
    <name evidence="2" type="ORF">ANTHELSMS3_03334</name>
</gene>
<dbReference type="Pfam" id="PF08818">
    <property type="entry name" value="DUF1801"/>
    <property type="match status" value="1"/>
</dbReference>
<dbReference type="InterPro" id="IPR016786">
    <property type="entry name" value="YdeI_bac"/>
</dbReference>
<feature type="domain" description="YdhG-like" evidence="1">
    <location>
        <begin position="18"/>
        <end position="113"/>
    </location>
</feature>
<dbReference type="RefSeq" id="WP_094035809.1">
    <property type="nucleotide sequence ID" value="NZ_CP022540.1"/>
</dbReference>
<dbReference type="EMBL" id="CP022540">
    <property type="protein sequence ID" value="ASP21970.1"/>
    <property type="molecule type" value="Genomic_DNA"/>
</dbReference>
<name>A0A222E787_9RHOB</name>
<dbReference type="InterPro" id="IPR014922">
    <property type="entry name" value="YdhG-like"/>
</dbReference>
<dbReference type="PIRSF" id="PIRSF021308">
    <property type="entry name" value="UCP021308"/>
    <property type="match status" value="1"/>
</dbReference>
<sequence>MPRAGDLAGVFDDPVWGAEKRALRAILADTPLVEALKWGQACYTFDGANVAIIGGYSDGCRLAFLKGTLIDDPEGALILTGPNSRASKYFSFQTAEEVAARADQIRDYVTRAIAVEKSGKKVHFAKDDLESPEELIDRLDSDQAFRAAWEALTPGRRRGYVLYFSGAKQAATRINRIDKHAPRILQGKGMHDR</sequence>
<dbReference type="Proteomes" id="UP000203589">
    <property type="component" value="Chromosome"/>
</dbReference>
<dbReference type="AlphaFoldDB" id="A0A222E787"/>
<evidence type="ECO:0000259" key="1">
    <source>
        <dbReference type="Pfam" id="PF08818"/>
    </source>
</evidence>
<reference evidence="2 3" key="1">
    <citation type="submission" date="2017-07" db="EMBL/GenBank/DDBJ databases">
        <title>Genome Sequence of Antarctobacter heliothermus Strain SMS3 Isolated from a culture of the Diatom Skeletonema marinoi.</title>
        <authorList>
            <person name="Topel M."/>
            <person name="Pinder M.I.M."/>
            <person name="Johansson O.N."/>
            <person name="Kourtchenko O."/>
            <person name="Godhe A."/>
            <person name="Clarke A.K."/>
        </authorList>
    </citation>
    <scope>NUCLEOTIDE SEQUENCE [LARGE SCALE GENOMIC DNA]</scope>
    <source>
        <strain evidence="2 3">SMS3</strain>
    </source>
</reference>
<dbReference type="SUPFAM" id="SSF159888">
    <property type="entry name" value="YdhG-like"/>
    <property type="match status" value="1"/>
</dbReference>
<protein>
    <submittedName>
        <fullName evidence="2">Bacteriocin-protection, YdeI or OmpD-Associated</fullName>
    </submittedName>
</protein>
<evidence type="ECO:0000313" key="3">
    <source>
        <dbReference type="Proteomes" id="UP000203589"/>
    </source>
</evidence>
<organism evidence="2 3">
    <name type="scientific">Antarctobacter heliothermus</name>
    <dbReference type="NCBI Taxonomy" id="74033"/>
    <lineage>
        <taxon>Bacteria</taxon>
        <taxon>Pseudomonadati</taxon>
        <taxon>Pseudomonadota</taxon>
        <taxon>Alphaproteobacteria</taxon>
        <taxon>Rhodobacterales</taxon>
        <taxon>Roseobacteraceae</taxon>
        <taxon>Antarctobacter</taxon>
    </lineage>
</organism>
<keyword evidence="3" id="KW-1185">Reference proteome</keyword>
<evidence type="ECO:0000313" key="2">
    <source>
        <dbReference type="EMBL" id="ASP21970.1"/>
    </source>
</evidence>
<dbReference type="Pfam" id="PF13376">
    <property type="entry name" value="OmdA"/>
    <property type="match status" value="1"/>
</dbReference>
<accession>A0A222E787</accession>
<proteinExistence type="predicted"/>